<accession>A0A0M8MS53</accession>
<gene>
    <name evidence="2" type="ORF">Malapachy_1402</name>
</gene>
<comment type="caution">
    <text evidence="2">The sequence shown here is derived from an EMBL/GenBank/DDBJ whole genome shotgun (WGS) entry which is preliminary data.</text>
</comment>
<keyword evidence="3" id="KW-1185">Reference proteome</keyword>
<evidence type="ECO:0000313" key="2">
    <source>
        <dbReference type="EMBL" id="KOS12690.1"/>
    </source>
</evidence>
<dbReference type="AlphaFoldDB" id="A0A0M8MS53"/>
<feature type="compositionally biased region" description="Polar residues" evidence="1">
    <location>
        <begin position="106"/>
        <end position="115"/>
    </location>
</feature>
<feature type="compositionally biased region" description="Polar residues" evidence="1">
    <location>
        <begin position="157"/>
        <end position="167"/>
    </location>
</feature>
<sequence length="200" mass="22777">MDLSNLRESLESSSNQNQNVPSRIYDEMLTAEFRGRKNIQGAFLEGYTKAIRDVIDCLPPSASMVEPEQAQVELDRLRDYLVRRLEALQGDAQEQEDTSDARHMSTTETPTTLSLHQRRAGDQRHHSEQNTTNHGGASPRTSSPTMERKHMRKPTNRRNNNEPQCASESPAPPPSQTQRGPDRPRKRRRPIRPTRSNNAL</sequence>
<dbReference type="VEuPathDB" id="FungiDB:Malapachy_1402"/>
<dbReference type="EMBL" id="LGAV01000009">
    <property type="protein sequence ID" value="KOS12690.1"/>
    <property type="molecule type" value="Genomic_DNA"/>
</dbReference>
<reference evidence="2 3" key="1">
    <citation type="submission" date="2015-07" db="EMBL/GenBank/DDBJ databases">
        <title>Draft Genome Sequence of Malassezia furfur CBS1878 and Malassezia pachydermatis CBS1879.</title>
        <authorList>
            <person name="Triana S."/>
            <person name="Ohm R."/>
            <person name="Gonzalez A."/>
            <person name="DeCock H."/>
            <person name="Restrepo S."/>
            <person name="Celis A."/>
        </authorList>
    </citation>
    <scope>NUCLEOTIDE SEQUENCE [LARGE SCALE GENOMIC DNA]</scope>
    <source>
        <strain evidence="2 3">CBS 1879</strain>
    </source>
</reference>
<feature type="region of interest" description="Disordered" evidence="1">
    <location>
        <begin position="89"/>
        <end position="200"/>
    </location>
</feature>
<name>A0A0M8MS53_9BASI</name>
<feature type="region of interest" description="Disordered" evidence="1">
    <location>
        <begin position="1"/>
        <end position="21"/>
    </location>
</feature>
<dbReference type="OrthoDB" id="21418at2759"/>
<protein>
    <submittedName>
        <fullName evidence="2">Uncharacterized protein</fullName>
    </submittedName>
</protein>
<feature type="compositionally biased region" description="Low complexity" evidence="1">
    <location>
        <begin position="1"/>
        <end position="19"/>
    </location>
</feature>
<dbReference type="Proteomes" id="UP000037751">
    <property type="component" value="Unassembled WGS sequence"/>
</dbReference>
<dbReference type="GeneID" id="28727781"/>
<dbReference type="RefSeq" id="XP_017990322.1">
    <property type="nucleotide sequence ID" value="XM_018135906.1"/>
</dbReference>
<proteinExistence type="predicted"/>
<organism evidence="2 3">
    <name type="scientific">Malassezia pachydermatis</name>
    <dbReference type="NCBI Taxonomy" id="77020"/>
    <lineage>
        <taxon>Eukaryota</taxon>
        <taxon>Fungi</taxon>
        <taxon>Dikarya</taxon>
        <taxon>Basidiomycota</taxon>
        <taxon>Ustilaginomycotina</taxon>
        <taxon>Malasseziomycetes</taxon>
        <taxon>Malasseziales</taxon>
        <taxon>Malasseziaceae</taxon>
        <taxon>Malassezia</taxon>
    </lineage>
</organism>
<evidence type="ECO:0000313" key="3">
    <source>
        <dbReference type="Proteomes" id="UP000037751"/>
    </source>
</evidence>
<evidence type="ECO:0000256" key="1">
    <source>
        <dbReference type="SAM" id="MobiDB-lite"/>
    </source>
</evidence>
<feature type="compositionally biased region" description="Polar residues" evidence="1">
    <location>
        <begin position="129"/>
        <end position="145"/>
    </location>
</feature>
<feature type="compositionally biased region" description="Basic and acidic residues" evidence="1">
    <location>
        <begin position="119"/>
        <end position="128"/>
    </location>
</feature>